<dbReference type="KEGG" id="mdn:JT25_008265"/>
<dbReference type="STRING" id="1538553.JT25_008265"/>
<keyword evidence="1" id="KW-0472">Membrane</keyword>
<dbReference type="EMBL" id="CP014476">
    <property type="protein sequence ID" value="AMK76486.1"/>
    <property type="molecule type" value="Genomic_DNA"/>
</dbReference>
<accession>A0A126T325</accession>
<evidence type="ECO:0000313" key="2">
    <source>
        <dbReference type="EMBL" id="AMK76486.1"/>
    </source>
</evidence>
<organism evidence="2 3">
    <name type="scientific">Methylomonas denitrificans</name>
    <dbReference type="NCBI Taxonomy" id="1538553"/>
    <lineage>
        <taxon>Bacteria</taxon>
        <taxon>Pseudomonadati</taxon>
        <taxon>Pseudomonadota</taxon>
        <taxon>Gammaproteobacteria</taxon>
        <taxon>Methylococcales</taxon>
        <taxon>Methylococcaceae</taxon>
        <taxon>Methylomonas</taxon>
    </lineage>
</organism>
<proteinExistence type="predicted"/>
<feature type="transmembrane region" description="Helical" evidence="1">
    <location>
        <begin position="352"/>
        <end position="369"/>
    </location>
</feature>
<keyword evidence="1" id="KW-0812">Transmembrane</keyword>
<protein>
    <recommendedName>
        <fullName evidence="4">HupE/UreJ protein</fullName>
    </recommendedName>
</protein>
<evidence type="ECO:0008006" key="4">
    <source>
        <dbReference type="Google" id="ProtNLM"/>
    </source>
</evidence>
<dbReference type="OrthoDB" id="9808870at2"/>
<gene>
    <name evidence="2" type="ORF">JT25_008265</name>
</gene>
<dbReference type="Proteomes" id="UP000030512">
    <property type="component" value="Chromosome"/>
</dbReference>
<keyword evidence="1" id="KW-1133">Transmembrane helix</keyword>
<feature type="transmembrane region" description="Helical" evidence="1">
    <location>
        <begin position="283"/>
        <end position="301"/>
    </location>
</feature>
<dbReference type="InterPro" id="IPR032809">
    <property type="entry name" value="Put_HupE_UreJ"/>
</dbReference>
<feature type="transmembrane region" description="Helical" evidence="1">
    <location>
        <begin position="313"/>
        <end position="340"/>
    </location>
</feature>
<dbReference type="Pfam" id="PF13795">
    <property type="entry name" value="HupE_UreJ_2"/>
    <property type="match status" value="1"/>
</dbReference>
<name>A0A126T325_9GAMM</name>
<keyword evidence="3" id="KW-1185">Reference proteome</keyword>
<reference evidence="2 3" key="1">
    <citation type="journal article" date="2015" name="Environ. Microbiol.">
        <title>Methane oxidation coupled to nitrate reduction under hypoxia by the Gammaproteobacterium Methylomonas denitrificans, sp. nov. type strain FJG1.</title>
        <authorList>
            <person name="Kits K.D."/>
            <person name="Klotz M.G."/>
            <person name="Stein L.Y."/>
        </authorList>
    </citation>
    <scope>NUCLEOTIDE SEQUENCE [LARGE SCALE GENOMIC DNA]</scope>
    <source>
        <strain evidence="2 3">FJG1</strain>
    </source>
</reference>
<feature type="transmembrane region" description="Helical" evidence="1">
    <location>
        <begin position="256"/>
        <end position="274"/>
    </location>
</feature>
<dbReference type="AlphaFoldDB" id="A0A126T325"/>
<sequence length="374" mass="41073">MVGVRKWPGLFGLGKHFLLACLLMQSGWVSAHAPGLSSIDVTVKTDQVVAKLTFALQDIEAFAPMDSDLDAEVSATEREAAKPEIAKMLAEQLRVNIDGVDVQAVAPGTVNYDEQNNAHVEFSFKPAPHQHLVLQSKLLAWLQDGHQQYVTVRDAAGKTLSEKMLHRADDQLQLALSPADQSIEQNDSRFSAFADFLKLGIEHILTGYDHLLFLFALLAVTHSFWPAIKIVTFFTIAHSITLAFAGLNIVELPSSFVEPVIALTIIYVAVENIIRGDHPKGRQWLTFGFGLIHGFGFASVLREMDITSGDTGILLPLLSFNLGIETGQIAVASVVLPIIWWLNNKPAFAEKFLKGCSAMVALMGAYWLLERTVL</sequence>
<evidence type="ECO:0000313" key="3">
    <source>
        <dbReference type="Proteomes" id="UP000030512"/>
    </source>
</evidence>
<feature type="transmembrane region" description="Helical" evidence="1">
    <location>
        <begin position="207"/>
        <end position="225"/>
    </location>
</feature>
<evidence type="ECO:0000256" key="1">
    <source>
        <dbReference type="SAM" id="Phobius"/>
    </source>
</evidence>